<sequence length="64" mass="7332">MSQTECGCVCHTDEFPRYSEVDGISACSWCIGLVLGWNKCETVRAEEEAEEQAIKLEYLKEERK</sequence>
<dbReference type="AlphaFoldDB" id="A0A0F9ED96"/>
<reference evidence="1" key="1">
    <citation type="journal article" date="2015" name="Nature">
        <title>Complex archaea that bridge the gap between prokaryotes and eukaryotes.</title>
        <authorList>
            <person name="Spang A."/>
            <person name="Saw J.H."/>
            <person name="Jorgensen S.L."/>
            <person name="Zaremba-Niedzwiedzka K."/>
            <person name="Martijn J."/>
            <person name="Lind A.E."/>
            <person name="van Eijk R."/>
            <person name="Schleper C."/>
            <person name="Guy L."/>
            <person name="Ettema T.J."/>
        </authorList>
    </citation>
    <scope>NUCLEOTIDE SEQUENCE</scope>
</reference>
<evidence type="ECO:0000313" key="1">
    <source>
        <dbReference type="EMBL" id="KKL27811.1"/>
    </source>
</evidence>
<dbReference type="EMBL" id="LAZR01035329">
    <property type="protein sequence ID" value="KKL27811.1"/>
    <property type="molecule type" value="Genomic_DNA"/>
</dbReference>
<proteinExistence type="predicted"/>
<comment type="caution">
    <text evidence="1">The sequence shown here is derived from an EMBL/GenBank/DDBJ whole genome shotgun (WGS) entry which is preliminary data.</text>
</comment>
<accession>A0A0F9ED96</accession>
<protein>
    <submittedName>
        <fullName evidence="1">Uncharacterized protein</fullName>
    </submittedName>
</protein>
<organism evidence="1">
    <name type="scientific">marine sediment metagenome</name>
    <dbReference type="NCBI Taxonomy" id="412755"/>
    <lineage>
        <taxon>unclassified sequences</taxon>
        <taxon>metagenomes</taxon>
        <taxon>ecological metagenomes</taxon>
    </lineage>
</organism>
<name>A0A0F9ED96_9ZZZZ</name>
<gene>
    <name evidence="1" type="ORF">LCGC14_2381360</name>
</gene>